<comment type="caution">
    <text evidence="1">The sequence shown here is derived from an EMBL/GenBank/DDBJ whole genome shotgun (WGS) entry which is preliminary data.</text>
</comment>
<keyword evidence="2" id="KW-1185">Reference proteome</keyword>
<protein>
    <submittedName>
        <fullName evidence="1">Uncharacterized protein</fullName>
    </submittedName>
</protein>
<sequence>MPQRLPGRRDTWSIAKNALTEALEIAELTVDGLPVPGAKLAFSGVLRIIRGLDKSAGNAEMLDKVRDQITQLNYILAQKTALDDTEELTTDVQDLKRDLEDSTRSWEGRPRRSRLSRYLSATDDEAELLRVLEVIRLAVERFHIRLQIGVRQAVARLEEQAKKEAAAASLAREQAEAAQKAAEKAQQRSFLAQTLPYAADAHYASVRGRERSPCLEGTRTDVLQEIKAWLQNDDPGAKPMFWLNGMAGMGKTSIAQTVALMAEGLDFAIGSFFFTRELNQLADATLVFPTICRQLAEGDDAFLSSAWEALHKNSGYGSQSPAVQCSKLVTGPMSCMDSSRNVVLIVDALDESASEDRAADVLANLCNLAADTSITAHVRIFITSRPEPHIRTVLEDRPDIQRFNLHDINTDSVAADMRLYLSEELSRIPRLLSMTISGEWPSPEDVLFLADRSKELFIYAATSIKFIGDTYARNPQKQIAIIRGLRASSKNPYAQLDALYMQIFASAFPLGATDEEDIETARIVVGSMLLMRRRIPMQSLAIFIGVDRQTLDNTLYRMHSIIFTPSVEDPDDGPTFYHVSVREFITSPTRCGDGRFVIEEWSHEQRLALRCVAIMNTPRASFAEESNHRFWKLVLTYSVNEWTFHFERATRELVPSDVMLLDTLYKAATDFDLEIFSDTLLDAEEHDIHLHFVTANKMFQMLRVGLLQGVLKSQDVPSANLVFGTIFSIVRLAQEDGNPLNSPQNLAEDLTLLREVRTRHTRSHEHSPGDQAGMTYAVREVPKLLLILILKQARPFGQWTDEKRSTIYKTVTSVAAAFREPPA</sequence>
<dbReference type="Proteomes" id="UP000814033">
    <property type="component" value="Unassembled WGS sequence"/>
</dbReference>
<dbReference type="EMBL" id="MU275877">
    <property type="protein sequence ID" value="KAI0049101.1"/>
    <property type="molecule type" value="Genomic_DNA"/>
</dbReference>
<accession>A0ACB8RZ36</accession>
<evidence type="ECO:0000313" key="2">
    <source>
        <dbReference type="Proteomes" id="UP000814033"/>
    </source>
</evidence>
<reference evidence="1" key="1">
    <citation type="submission" date="2021-02" db="EMBL/GenBank/DDBJ databases">
        <authorList>
            <consortium name="DOE Joint Genome Institute"/>
            <person name="Ahrendt S."/>
            <person name="Looney B.P."/>
            <person name="Miyauchi S."/>
            <person name="Morin E."/>
            <person name="Drula E."/>
            <person name="Courty P.E."/>
            <person name="Chicoki N."/>
            <person name="Fauchery L."/>
            <person name="Kohler A."/>
            <person name="Kuo A."/>
            <person name="Labutti K."/>
            <person name="Pangilinan J."/>
            <person name="Lipzen A."/>
            <person name="Riley R."/>
            <person name="Andreopoulos W."/>
            <person name="He G."/>
            <person name="Johnson J."/>
            <person name="Barry K.W."/>
            <person name="Grigoriev I.V."/>
            <person name="Nagy L."/>
            <person name="Hibbett D."/>
            <person name="Henrissat B."/>
            <person name="Matheny P.B."/>
            <person name="Labbe J."/>
            <person name="Martin F."/>
        </authorList>
    </citation>
    <scope>NUCLEOTIDE SEQUENCE</scope>
    <source>
        <strain evidence="1">FP105234-sp</strain>
    </source>
</reference>
<organism evidence="1 2">
    <name type="scientific">Auriscalpium vulgare</name>
    <dbReference type="NCBI Taxonomy" id="40419"/>
    <lineage>
        <taxon>Eukaryota</taxon>
        <taxon>Fungi</taxon>
        <taxon>Dikarya</taxon>
        <taxon>Basidiomycota</taxon>
        <taxon>Agaricomycotina</taxon>
        <taxon>Agaricomycetes</taxon>
        <taxon>Russulales</taxon>
        <taxon>Auriscalpiaceae</taxon>
        <taxon>Auriscalpium</taxon>
    </lineage>
</organism>
<reference evidence="1" key="2">
    <citation type="journal article" date="2022" name="New Phytol.">
        <title>Evolutionary transition to the ectomycorrhizal habit in the genomes of a hyperdiverse lineage of mushroom-forming fungi.</title>
        <authorList>
            <person name="Looney B."/>
            <person name="Miyauchi S."/>
            <person name="Morin E."/>
            <person name="Drula E."/>
            <person name="Courty P.E."/>
            <person name="Kohler A."/>
            <person name="Kuo A."/>
            <person name="LaButti K."/>
            <person name="Pangilinan J."/>
            <person name="Lipzen A."/>
            <person name="Riley R."/>
            <person name="Andreopoulos W."/>
            <person name="He G."/>
            <person name="Johnson J."/>
            <person name="Nolan M."/>
            <person name="Tritt A."/>
            <person name="Barry K.W."/>
            <person name="Grigoriev I.V."/>
            <person name="Nagy L.G."/>
            <person name="Hibbett D."/>
            <person name="Henrissat B."/>
            <person name="Matheny P.B."/>
            <person name="Labbe J."/>
            <person name="Martin F.M."/>
        </authorList>
    </citation>
    <scope>NUCLEOTIDE SEQUENCE</scope>
    <source>
        <strain evidence="1">FP105234-sp</strain>
    </source>
</reference>
<evidence type="ECO:0000313" key="1">
    <source>
        <dbReference type="EMBL" id="KAI0049101.1"/>
    </source>
</evidence>
<proteinExistence type="predicted"/>
<name>A0ACB8RZ36_9AGAM</name>
<gene>
    <name evidence="1" type="ORF">FA95DRAFT_1604634</name>
</gene>